<feature type="region of interest" description="Disordered" evidence="1">
    <location>
        <begin position="14"/>
        <end position="75"/>
    </location>
</feature>
<accession>A0AAN7T7Q6</accession>
<gene>
    <name evidence="2" type="ORF">LTR05_001235</name>
</gene>
<sequence length="210" mass="23590">MTAQVVKGKAVIFKKRSKDRQPTIRYEPYPTVVVKPNKSKQQKPLDGDLEDGEIPDKKEGHTNNVGKANRSNDQGVQREQLVTNMRQLTSINELCHSYCRNGIDIQGASCLNIHWFGELPAMIKQARLEHEKRLKEVEAQRKLEEAGGKAKKALQSRPVKPATFIEVKEKDKPSSRRSFGGQTLAKEVEEVLGGAVKGELAMQQDFVPLF</sequence>
<comment type="caution">
    <text evidence="2">The sequence shown here is derived from an EMBL/GenBank/DDBJ whole genome shotgun (WGS) entry which is preliminary data.</text>
</comment>
<evidence type="ECO:0000313" key="2">
    <source>
        <dbReference type="EMBL" id="KAK5091055.1"/>
    </source>
</evidence>
<protein>
    <submittedName>
        <fullName evidence="2">Uncharacterized protein</fullName>
    </submittedName>
</protein>
<keyword evidence="3" id="KW-1185">Reference proteome</keyword>
<name>A0AAN7T7Q6_9EURO</name>
<reference evidence="2 3" key="1">
    <citation type="submission" date="2023-08" db="EMBL/GenBank/DDBJ databases">
        <title>Black Yeasts Isolated from many extreme environments.</title>
        <authorList>
            <person name="Coleine C."/>
            <person name="Stajich J.E."/>
            <person name="Selbmann L."/>
        </authorList>
    </citation>
    <scope>NUCLEOTIDE SEQUENCE [LARGE SCALE GENOMIC DNA]</scope>
    <source>
        <strain evidence="2 3">CCFEE 5910</strain>
    </source>
</reference>
<dbReference type="AlphaFoldDB" id="A0AAN7T7Q6"/>
<organism evidence="2 3">
    <name type="scientific">Lithohypha guttulata</name>
    <dbReference type="NCBI Taxonomy" id="1690604"/>
    <lineage>
        <taxon>Eukaryota</taxon>
        <taxon>Fungi</taxon>
        <taxon>Dikarya</taxon>
        <taxon>Ascomycota</taxon>
        <taxon>Pezizomycotina</taxon>
        <taxon>Eurotiomycetes</taxon>
        <taxon>Chaetothyriomycetidae</taxon>
        <taxon>Chaetothyriales</taxon>
        <taxon>Trichomeriaceae</taxon>
        <taxon>Lithohypha</taxon>
    </lineage>
</organism>
<proteinExistence type="predicted"/>
<feature type="compositionally biased region" description="Polar residues" evidence="1">
    <location>
        <begin position="62"/>
        <end position="75"/>
    </location>
</feature>
<dbReference type="EMBL" id="JAVRRJ010000001">
    <property type="protein sequence ID" value="KAK5091055.1"/>
    <property type="molecule type" value="Genomic_DNA"/>
</dbReference>
<dbReference type="Proteomes" id="UP001309876">
    <property type="component" value="Unassembled WGS sequence"/>
</dbReference>
<evidence type="ECO:0000256" key="1">
    <source>
        <dbReference type="SAM" id="MobiDB-lite"/>
    </source>
</evidence>
<evidence type="ECO:0000313" key="3">
    <source>
        <dbReference type="Proteomes" id="UP001309876"/>
    </source>
</evidence>